<evidence type="ECO:0000313" key="7">
    <source>
        <dbReference type="Proteomes" id="UP000199310"/>
    </source>
</evidence>
<evidence type="ECO:0000259" key="5">
    <source>
        <dbReference type="Pfam" id="PF18025"/>
    </source>
</evidence>
<dbReference type="Pfam" id="PF00852">
    <property type="entry name" value="Glyco_transf_10"/>
    <property type="match status" value="1"/>
</dbReference>
<sequence length="335" mass="38660">MAKTSLWSLLKSLSGKFSSRETPYQYQPLASNIEVVNFWPTQRSEDLWLYLFVTSRLGELIDADNTMLLASVFGPRHYISESPSKIKIFYTGENVDRFPKYKDHCLDIVDLSFGFEYLQAPNYMRLPLWPSFVFRANADQREIQTEMDRIMNAIRSTPPASEHFCSLISSHDKSGVRSKLMKSLSGIGHIDSAGKFKNNCNALKEKYNDSKIDFMHNYQFNICPENTNKDGYVTEKVFEAIKAGTIPIYWGSNGRPEPEVLKQEAILFYNGPGSVKGLQQEVARLRQHPKQYEEFRNQDRFQPHAAEYLAEMLHTAEMKIRKIIKEKNALSGKWN</sequence>
<dbReference type="Gene3D" id="3.40.50.11660">
    <property type="entry name" value="Glycosyl transferase family 10, C-terminal domain"/>
    <property type="match status" value="1"/>
</dbReference>
<dbReference type="SUPFAM" id="SSF53756">
    <property type="entry name" value="UDP-Glycosyltransferase/glycogen phosphorylase"/>
    <property type="match status" value="1"/>
</dbReference>
<evidence type="ECO:0000259" key="4">
    <source>
        <dbReference type="Pfam" id="PF00852"/>
    </source>
</evidence>
<dbReference type="InterPro" id="IPR055270">
    <property type="entry name" value="Glyco_tran_10_C"/>
</dbReference>
<dbReference type="AlphaFoldDB" id="A0A1I0RR58"/>
<dbReference type="STRING" id="29529.SAMN04488122_3255"/>
<dbReference type="OrthoDB" id="9791032at2"/>
<keyword evidence="2 6" id="KW-0328">Glycosyltransferase</keyword>
<evidence type="ECO:0000256" key="3">
    <source>
        <dbReference type="ARBA" id="ARBA00022679"/>
    </source>
</evidence>
<evidence type="ECO:0000313" key="6">
    <source>
        <dbReference type="EMBL" id="SEW43737.1"/>
    </source>
</evidence>
<dbReference type="InterPro" id="IPR041058">
    <property type="entry name" value="FucT_N"/>
</dbReference>
<gene>
    <name evidence="6" type="ORF">SAMN04488122_3255</name>
</gene>
<dbReference type="PANTHER" id="PTHR11929:SF194">
    <property type="entry name" value="ALPHA-(1,3)-FUCOSYLTRANSFERASE 10"/>
    <property type="match status" value="1"/>
</dbReference>
<dbReference type="RefSeq" id="WP_089896450.1">
    <property type="nucleotide sequence ID" value="NZ_FOJG01000001.1"/>
</dbReference>
<dbReference type="GO" id="GO:0016020">
    <property type="term" value="C:membrane"/>
    <property type="evidence" value="ECO:0007669"/>
    <property type="project" value="InterPro"/>
</dbReference>
<evidence type="ECO:0000256" key="2">
    <source>
        <dbReference type="ARBA" id="ARBA00022676"/>
    </source>
</evidence>
<evidence type="ECO:0000256" key="1">
    <source>
        <dbReference type="ARBA" id="ARBA00008919"/>
    </source>
</evidence>
<feature type="domain" description="Fucosyltransferase C-terminal" evidence="4">
    <location>
        <begin position="163"/>
        <end position="303"/>
    </location>
</feature>
<dbReference type="InterPro" id="IPR038577">
    <property type="entry name" value="GT10-like_C_sf"/>
</dbReference>
<dbReference type="Pfam" id="PF18025">
    <property type="entry name" value="FucT_N"/>
    <property type="match status" value="1"/>
</dbReference>
<accession>A0A1I0RR58</accession>
<keyword evidence="7" id="KW-1185">Reference proteome</keyword>
<dbReference type="GO" id="GO:0046920">
    <property type="term" value="F:alpha-(1-&gt;3)-fucosyltransferase activity"/>
    <property type="evidence" value="ECO:0007669"/>
    <property type="project" value="TreeGrafter"/>
</dbReference>
<organism evidence="6 7">
    <name type="scientific">Chitinophaga arvensicola</name>
    <dbReference type="NCBI Taxonomy" id="29529"/>
    <lineage>
        <taxon>Bacteria</taxon>
        <taxon>Pseudomonadati</taxon>
        <taxon>Bacteroidota</taxon>
        <taxon>Chitinophagia</taxon>
        <taxon>Chitinophagales</taxon>
        <taxon>Chitinophagaceae</taxon>
        <taxon>Chitinophaga</taxon>
    </lineage>
</organism>
<name>A0A1I0RR58_9BACT</name>
<feature type="domain" description="Alpha-(1,3)-fucosyltransferase FucT N-terminal" evidence="5">
    <location>
        <begin position="33"/>
        <end position="129"/>
    </location>
</feature>
<dbReference type="PANTHER" id="PTHR11929">
    <property type="entry name" value="ALPHA- 1,3 -FUCOSYLTRANSFERASE"/>
    <property type="match status" value="1"/>
</dbReference>
<protein>
    <submittedName>
        <fullName evidence="6">Glycosyltransferase family 10 (Fucosyltransferase) C-term</fullName>
    </submittedName>
</protein>
<proteinExistence type="inferred from homology"/>
<dbReference type="EMBL" id="FOJG01000001">
    <property type="protein sequence ID" value="SEW43737.1"/>
    <property type="molecule type" value="Genomic_DNA"/>
</dbReference>
<dbReference type="Proteomes" id="UP000199310">
    <property type="component" value="Unassembled WGS sequence"/>
</dbReference>
<keyword evidence="3 6" id="KW-0808">Transferase</keyword>
<comment type="similarity">
    <text evidence="1">Belongs to the glycosyltransferase 10 family.</text>
</comment>
<reference evidence="7" key="1">
    <citation type="submission" date="2016-10" db="EMBL/GenBank/DDBJ databases">
        <authorList>
            <person name="Varghese N."/>
            <person name="Submissions S."/>
        </authorList>
    </citation>
    <scope>NUCLEOTIDE SEQUENCE [LARGE SCALE GENOMIC DNA]</scope>
    <source>
        <strain evidence="7">DSM 3695</strain>
    </source>
</reference>
<dbReference type="InterPro" id="IPR001503">
    <property type="entry name" value="Glyco_trans_10"/>
</dbReference>